<dbReference type="EMBL" id="BMAW01083499">
    <property type="protein sequence ID" value="GFU34348.1"/>
    <property type="molecule type" value="Genomic_DNA"/>
</dbReference>
<sequence>MVIRSWFSNKLLENNIFQLTWNGEKPPFFNIHWSSISVYELFLNDEIIEYILEQSILYAGQKGDHDFVIGAENLKLFLLSYLLMDTMFSQEDECTRKIRVK</sequence>
<dbReference type="Proteomes" id="UP000887013">
    <property type="component" value="Unassembled WGS sequence"/>
</dbReference>
<name>A0A8X6QVY9_NEPPI</name>
<dbReference type="AlphaFoldDB" id="A0A8X6QVY9"/>
<evidence type="ECO:0000313" key="1">
    <source>
        <dbReference type="EMBL" id="GFU34348.1"/>
    </source>
</evidence>
<reference evidence="1" key="1">
    <citation type="submission" date="2020-08" db="EMBL/GenBank/DDBJ databases">
        <title>Multicomponent nature underlies the extraordinary mechanical properties of spider dragline silk.</title>
        <authorList>
            <person name="Kono N."/>
            <person name="Nakamura H."/>
            <person name="Mori M."/>
            <person name="Yoshida Y."/>
            <person name="Ohtoshi R."/>
            <person name="Malay A.D."/>
            <person name="Moran D.A.P."/>
            <person name="Tomita M."/>
            <person name="Numata K."/>
            <person name="Arakawa K."/>
        </authorList>
    </citation>
    <scope>NUCLEOTIDE SEQUENCE</scope>
</reference>
<proteinExistence type="predicted"/>
<gene>
    <name evidence="1" type="ORF">NPIL_261451</name>
</gene>
<organism evidence="1 2">
    <name type="scientific">Nephila pilipes</name>
    <name type="common">Giant wood spider</name>
    <name type="synonym">Nephila maculata</name>
    <dbReference type="NCBI Taxonomy" id="299642"/>
    <lineage>
        <taxon>Eukaryota</taxon>
        <taxon>Metazoa</taxon>
        <taxon>Ecdysozoa</taxon>
        <taxon>Arthropoda</taxon>
        <taxon>Chelicerata</taxon>
        <taxon>Arachnida</taxon>
        <taxon>Araneae</taxon>
        <taxon>Araneomorphae</taxon>
        <taxon>Entelegynae</taxon>
        <taxon>Araneoidea</taxon>
        <taxon>Nephilidae</taxon>
        <taxon>Nephila</taxon>
    </lineage>
</organism>
<keyword evidence="2" id="KW-1185">Reference proteome</keyword>
<accession>A0A8X6QVY9</accession>
<evidence type="ECO:0000313" key="2">
    <source>
        <dbReference type="Proteomes" id="UP000887013"/>
    </source>
</evidence>
<comment type="caution">
    <text evidence="1">The sequence shown here is derived from an EMBL/GenBank/DDBJ whole genome shotgun (WGS) entry which is preliminary data.</text>
</comment>
<protein>
    <submittedName>
        <fullName evidence="1">Uncharacterized protein</fullName>
    </submittedName>
</protein>
<dbReference type="OrthoDB" id="10057240at2759"/>